<dbReference type="Proteomes" id="UP000829398">
    <property type="component" value="Chromosome 9"/>
</dbReference>
<organism evidence="1 2">
    <name type="scientific">Citrus sinensis</name>
    <name type="common">Sweet orange</name>
    <name type="synonym">Citrus aurantium var. sinensis</name>
    <dbReference type="NCBI Taxonomy" id="2711"/>
    <lineage>
        <taxon>Eukaryota</taxon>
        <taxon>Viridiplantae</taxon>
        <taxon>Streptophyta</taxon>
        <taxon>Embryophyta</taxon>
        <taxon>Tracheophyta</taxon>
        <taxon>Spermatophyta</taxon>
        <taxon>Magnoliopsida</taxon>
        <taxon>eudicotyledons</taxon>
        <taxon>Gunneridae</taxon>
        <taxon>Pentapetalae</taxon>
        <taxon>rosids</taxon>
        <taxon>malvids</taxon>
        <taxon>Sapindales</taxon>
        <taxon>Rutaceae</taxon>
        <taxon>Aurantioideae</taxon>
        <taxon>Citrus</taxon>
    </lineage>
</organism>
<accession>A0ACB8HYN9</accession>
<protein>
    <submittedName>
        <fullName evidence="1">CCHC-type domain-containing protein</fullName>
    </submittedName>
</protein>
<evidence type="ECO:0000313" key="1">
    <source>
        <dbReference type="EMBL" id="KAH9679913.1"/>
    </source>
</evidence>
<evidence type="ECO:0000313" key="2">
    <source>
        <dbReference type="Proteomes" id="UP000829398"/>
    </source>
</evidence>
<sequence length="407" mass="45709">MSTNVEAMEPTITRDYAHISIDEEEEGGLTVTGDEGENSGQGKLDLRFCLVGRFLTDKVINFVAMKNTMASLWRPGKGVCIKDLSPTLFLFQFFHEIDINRVLETGPWTFDQHILLVKRLEEDEQPQNIPLFTTSFWIQIYNLPIGFMSEKILKDIGNYIGVFLASDENNLMGVWRNYMRIRVSMDVRKPLKRRMKLKKAGGDWIWVDFKYERLNIFCFTCGLLGHTAQQCPKLYESPKSEIVPVYGHWLKAPTRRTVMNSGERWLRQGPLEMMETDKGKSPNHAADMPIDLVNATISGVASSKSFVGEGNGGNLTLNMVVDKLLPTGIQLKEKATGGTAVSVDADMAGAEELENGLIINDLKRRRSLNGLHITMGQGDELLTKIDKFEETKNGPVVGPVIQAHRGQ</sequence>
<reference evidence="2" key="1">
    <citation type="journal article" date="2023" name="Hortic. Res.">
        <title>A chromosome-level phased genome enabling allele-level studies in sweet orange: a case study on citrus Huanglongbing tolerance.</title>
        <authorList>
            <person name="Wu B."/>
            <person name="Yu Q."/>
            <person name="Deng Z."/>
            <person name="Duan Y."/>
            <person name="Luo F."/>
            <person name="Gmitter F. Jr."/>
        </authorList>
    </citation>
    <scope>NUCLEOTIDE SEQUENCE [LARGE SCALE GENOMIC DNA]</scope>
    <source>
        <strain evidence="2">cv. Valencia</strain>
    </source>
</reference>
<proteinExistence type="predicted"/>
<keyword evidence="2" id="KW-1185">Reference proteome</keyword>
<comment type="caution">
    <text evidence="1">The sequence shown here is derived from an EMBL/GenBank/DDBJ whole genome shotgun (WGS) entry which is preliminary data.</text>
</comment>
<gene>
    <name evidence="1" type="ORF">KPL71_026339</name>
</gene>
<name>A0ACB8HYN9_CITSI</name>
<dbReference type="EMBL" id="CM039178">
    <property type="protein sequence ID" value="KAH9679913.1"/>
    <property type="molecule type" value="Genomic_DNA"/>
</dbReference>